<accession>A0A844B1C8</accession>
<keyword evidence="4" id="KW-1185">Reference proteome</keyword>
<comment type="caution">
    <text evidence="3">The sequence shown here is derived from an EMBL/GenBank/DDBJ whole genome shotgun (WGS) entry which is preliminary data.</text>
</comment>
<dbReference type="InterPro" id="IPR032623">
    <property type="entry name" value="FecR_N"/>
</dbReference>
<dbReference type="Pfam" id="PF16220">
    <property type="entry name" value="DUF4880"/>
    <property type="match status" value="1"/>
</dbReference>
<dbReference type="InterPro" id="IPR012373">
    <property type="entry name" value="Ferrdict_sens_TM"/>
</dbReference>
<sequence>MTTTEAKQLSLSQQAARWQVLLLDDPDDDALRTEFENWCAADPRHVEAWADIADLHDQLGQLPHPTRYIARRDHVVAFAPRRSWRGWAIAASVALSLAFGPNLRRQFLADYTTARAELRQITLEDGSIVHLGADSAIALAFTPSTRAVKLLEGEAFFEVSHKPQRPFEVHSGNITTRVLGTAFMVRHAGDSTAVQVQSGQVAVEDDTRIALEAGDWLRISSEAGLEQGHGAPEQATAFRQHRMVAQNRPLGDALNELQRHFPGKIVVMSPGLKQERVTGVYNTTTPLEAARALVQPFGGTVRMASPWVMIISR</sequence>
<feature type="domain" description="FecR protein" evidence="1">
    <location>
        <begin position="110"/>
        <end position="201"/>
    </location>
</feature>
<protein>
    <submittedName>
        <fullName evidence="3">DUF4880 domain-containing protein</fullName>
    </submittedName>
</protein>
<dbReference type="InterPro" id="IPR006860">
    <property type="entry name" value="FecR"/>
</dbReference>
<dbReference type="PIRSF" id="PIRSF018266">
    <property type="entry name" value="FecR"/>
    <property type="match status" value="1"/>
</dbReference>
<dbReference type="Proteomes" id="UP000436694">
    <property type="component" value="Unassembled WGS sequence"/>
</dbReference>
<dbReference type="EMBL" id="WIXK01000009">
    <property type="protein sequence ID" value="MQY43911.1"/>
    <property type="molecule type" value="Genomic_DNA"/>
</dbReference>
<organism evidence="3 4">
    <name type="scientific">Tritonibacter aquimaris</name>
    <dbReference type="NCBI Taxonomy" id="2663379"/>
    <lineage>
        <taxon>Bacteria</taxon>
        <taxon>Pseudomonadati</taxon>
        <taxon>Pseudomonadota</taxon>
        <taxon>Alphaproteobacteria</taxon>
        <taxon>Rhodobacterales</taxon>
        <taxon>Paracoccaceae</taxon>
        <taxon>Tritonibacter</taxon>
    </lineage>
</organism>
<dbReference type="PANTHER" id="PTHR30273:SF2">
    <property type="entry name" value="PROTEIN FECR"/>
    <property type="match status" value="1"/>
</dbReference>
<dbReference type="Pfam" id="PF04773">
    <property type="entry name" value="FecR"/>
    <property type="match status" value="1"/>
</dbReference>
<dbReference type="AlphaFoldDB" id="A0A844B1C8"/>
<feature type="domain" description="FecR N-terminal" evidence="2">
    <location>
        <begin position="13"/>
        <end position="54"/>
    </location>
</feature>
<dbReference type="Gene3D" id="2.60.120.1440">
    <property type="match status" value="1"/>
</dbReference>
<evidence type="ECO:0000259" key="1">
    <source>
        <dbReference type="Pfam" id="PF04773"/>
    </source>
</evidence>
<dbReference type="RefSeq" id="WP_153548810.1">
    <property type="nucleotide sequence ID" value="NZ_WIXK01000009.1"/>
</dbReference>
<dbReference type="GO" id="GO:0016989">
    <property type="term" value="F:sigma factor antagonist activity"/>
    <property type="evidence" value="ECO:0007669"/>
    <property type="project" value="TreeGrafter"/>
</dbReference>
<evidence type="ECO:0000313" key="4">
    <source>
        <dbReference type="Proteomes" id="UP000436694"/>
    </source>
</evidence>
<proteinExistence type="predicted"/>
<dbReference type="PANTHER" id="PTHR30273">
    <property type="entry name" value="PERIPLASMIC SIGNAL SENSOR AND SIGMA FACTOR ACTIVATOR FECR-RELATED"/>
    <property type="match status" value="1"/>
</dbReference>
<evidence type="ECO:0000313" key="3">
    <source>
        <dbReference type="EMBL" id="MQY43911.1"/>
    </source>
</evidence>
<gene>
    <name evidence="3" type="ORF">GG681_14790</name>
</gene>
<evidence type="ECO:0000259" key="2">
    <source>
        <dbReference type="Pfam" id="PF16220"/>
    </source>
</evidence>
<reference evidence="3 4" key="1">
    <citation type="submission" date="2019-10" db="EMBL/GenBank/DDBJ databases">
        <title>Epibacterium sp. nov., isolated from seawater.</title>
        <authorList>
            <person name="Zhang X."/>
            <person name="Li N."/>
        </authorList>
    </citation>
    <scope>NUCLEOTIDE SEQUENCE [LARGE SCALE GENOMIC DNA]</scope>
    <source>
        <strain evidence="3 4">SM1969</strain>
    </source>
</reference>
<name>A0A844B1C8_9RHOB</name>